<evidence type="ECO:0000256" key="1">
    <source>
        <dbReference type="SAM" id="MobiDB-lite"/>
    </source>
</evidence>
<evidence type="ECO:0000313" key="3">
    <source>
        <dbReference type="EMBL" id="MDO6963104.1"/>
    </source>
</evidence>
<dbReference type="RefSeq" id="WP_304374993.1">
    <property type="nucleotide sequence ID" value="NZ_JAUOZU010000003.1"/>
</dbReference>
<gene>
    <name evidence="3" type="ORF">Q4481_03990</name>
</gene>
<sequence>MLRLVTRVVLFCMLALSLAACAAKPKRMVALEVYDIRDVTVTANGGVSHKLLTGIKSQMDQAIAATVRPVPLPRVVMTVRIVGTTLAQGIDGVRGQSEVSVMLSEVTSGHPVEVRNFQIFGFANNLRSADIALADAIASRLRMEYKLAIAPIRTLATEPAPVLSTRMRSDKIDIEPEAKPVVVPLKTAPVIGADKDPMLNSRTKVEPAKEPAAIAPVEKKAEQPKASEENALESGAKAKVVIMPKPATESTPEKKPADVAPAADEPCVETLEKKC</sequence>
<proteinExistence type="predicted"/>
<comment type="caution">
    <text evidence="3">The sequence shown here is derived from an EMBL/GenBank/DDBJ whole genome shotgun (WGS) entry which is preliminary data.</text>
</comment>
<feature type="region of interest" description="Disordered" evidence="1">
    <location>
        <begin position="204"/>
        <end position="275"/>
    </location>
</feature>
<dbReference type="Proteomes" id="UP001174932">
    <property type="component" value="Unassembled WGS sequence"/>
</dbReference>
<accession>A0ABT8YHN4</accession>
<keyword evidence="4" id="KW-1185">Reference proteome</keyword>
<evidence type="ECO:0000313" key="4">
    <source>
        <dbReference type="Proteomes" id="UP001174932"/>
    </source>
</evidence>
<reference evidence="3" key="2">
    <citation type="submission" date="2023-07" db="EMBL/GenBank/DDBJ databases">
        <authorList>
            <person name="Shen H."/>
        </authorList>
    </citation>
    <scope>NUCLEOTIDE SEQUENCE</scope>
    <source>
        <strain evidence="3">TNR-22</strain>
    </source>
</reference>
<feature type="signal peptide" evidence="2">
    <location>
        <begin position="1"/>
        <end position="22"/>
    </location>
</feature>
<evidence type="ECO:0008006" key="5">
    <source>
        <dbReference type="Google" id="ProtNLM"/>
    </source>
</evidence>
<feature type="chain" id="PRO_5045490310" description="Lipoprotein" evidence="2">
    <location>
        <begin position="23"/>
        <end position="275"/>
    </location>
</feature>
<organism evidence="3 4">
    <name type="scientific">Rhizobium alvei</name>
    <dbReference type="NCBI Taxonomy" id="1132659"/>
    <lineage>
        <taxon>Bacteria</taxon>
        <taxon>Pseudomonadati</taxon>
        <taxon>Pseudomonadota</taxon>
        <taxon>Alphaproteobacteria</taxon>
        <taxon>Hyphomicrobiales</taxon>
        <taxon>Rhizobiaceae</taxon>
        <taxon>Rhizobium/Agrobacterium group</taxon>
        <taxon>Rhizobium</taxon>
    </lineage>
</organism>
<evidence type="ECO:0000256" key="2">
    <source>
        <dbReference type="SAM" id="SignalP"/>
    </source>
</evidence>
<reference evidence="3" key="1">
    <citation type="journal article" date="2015" name="Int. J. Syst. Evol. Microbiol.">
        <title>Rhizobium alvei sp. nov., isolated from a freshwater river.</title>
        <authorList>
            <person name="Sheu S.Y."/>
            <person name="Huang H.W."/>
            <person name="Young C.C."/>
            <person name="Chen W.M."/>
        </authorList>
    </citation>
    <scope>NUCLEOTIDE SEQUENCE</scope>
    <source>
        <strain evidence="3">TNR-22</strain>
    </source>
</reference>
<name>A0ABT8YHN4_9HYPH</name>
<keyword evidence="2" id="KW-0732">Signal</keyword>
<dbReference type="PROSITE" id="PS51257">
    <property type="entry name" value="PROKAR_LIPOPROTEIN"/>
    <property type="match status" value="1"/>
</dbReference>
<protein>
    <recommendedName>
        <fullName evidence="5">Lipoprotein</fullName>
    </recommendedName>
</protein>
<dbReference type="EMBL" id="JAUOZU010000003">
    <property type="protein sequence ID" value="MDO6963104.1"/>
    <property type="molecule type" value="Genomic_DNA"/>
</dbReference>
<feature type="compositionally biased region" description="Basic and acidic residues" evidence="1">
    <location>
        <begin position="217"/>
        <end position="228"/>
    </location>
</feature>